<dbReference type="FunFam" id="3.40.50.2000:FF:000108">
    <property type="entry name" value="UDP-glycosyltransferase 83A1"/>
    <property type="match status" value="1"/>
</dbReference>
<organism evidence="4">
    <name type="scientific">Fagus sylvatica</name>
    <name type="common">Beechnut</name>
    <dbReference type="NCBI Taxonomy" id="28930"/>
    <lineage>
        <taxon>Eukaryota</taxon>
        <taxon>Viridiplantae</taxon>
        <taxon>Streptophyta</taxon>
        <taxon>Embryophyta</taxon>
        <taxon>Tracheophyta</taxon>
        <taxon>Spermatophyta</taxon>
        <taxon>Magnoliopsida</taxon>
        <taxon>eudicotyledons</taxon>
        <taxon>Gunneridae</taxon>
        <taxon>Pentapetalae</taxon>
        <taxon>rosids</taxon>
        <taxon>fabids</taxon>
        <taxon>Fagales</taxon>
        <taxon>Fagaceae</taxon>
        <taxon>Fagus</taxon>
    </lineage>
</organism>
<name>A0A2N9H7Y2_FAGSY</name>
<evidence type="ECO:0000256" key="1">
    <source>
        <dbReference type="ARBA" id="ARBA00009995"/>
    </source>
</evidence>
<dbReference type="InterPro" id="IPR058980">
    <property type="entry name" value="Glyco_transf_N"/>
</dbReference>
<proteinExistence type="inferred from homology"/>
<dbReference type="PANTHER" id="PTHR11926:SF1412">
    <property type="entry name" value="UDP-GLYCOSYLTRANSFERASE 83A1-LIKE"/>
    <property type="match status" value="1"/>
</dbReference>
<dbReference type="SUPFAM" id="SSF53756">
    <property type="entry name" value="UDP-Glycosyltransferase/glycogen phosphorylase"/>
    <property type="match status" value="1"/>
</dbReference>
<dbReference type="AlphaFoldDB" id="A0A2N9H7Y2"/>
<reference evidence="4" key="1">
    <citation type="submission" date="2018-02" db="EMBL/GenBank/DDBJ databases">
        <authorList>
            <person name="Cohen D.B."/>
            <person name="Kent A.D."/>
        </authorList>
    </citation>
    <scope>NUCLEOTIDE SEQUENCE</scope>
</reference>
<dbReference type="Gene3D" id="3.40.50.2000">
    <property type="entry name" value="Glycogen Phosphorylase B"/>
    <property type="match status" value="2"/>
</dbReference>
<dbReference type="CDD" id="cd03784">
    <property type="entry name" value="GT1_Gtf-like"/>
    <property type="match status" value="1"/>
</dbReference>
<evidence type="ECO:0000259" key="3">
    <source>
        <dbReference type="Pfam" id="PF26168"/>
    </source>
</evidence>
<feature type="domain" description="Glycosyltransferase N-terminal" evidence="3">
    <location>
        <begin position="5"/>
        <end position="40"/>
    </location>
</feature>
<keyword evidence="2" id="KW-0808">Transferase</keyword>
<dbReference type="PANTHER" id="PTHR11926">
    <property type="entry name" value="GLUCOSYL/GLUCURONOSYL TRANSFERASES"/>
    <property type="match status" value="1"/>
</dbReference>
<accession>A0A2N9H7Y2</accession>
<dbReference type="GO" id="GO:0080044">
    <property type="term" value="F:quercetin 7-O-glucosyltransferase activity"/>
    <property type="evidence" value="ECO:0007669"/>
    <property type="project" value="TreeGrafter"/>
</dbReference>
<gene>
    <name evidence="4" type="ORF">FSB_LOCUS38409</name>
</gene>
<evidence type="ECO:0000256" key="2">
    <source>
        <dbReference type="ARBA" id="ARBA00022679"/>
    </source>
</evidence>
<sequence>MQPHVVVIPFPAQGHVSPLMKLSHLIVDHGIKVTFVNTEFIHAKVTASLPVKNREKSPIRLVSIPDGLEPGDDRKDALKLTESILKFMPGHFKDLIEKINQSDDDEQISCIIADATVGWALEVAEKMGIKRAAVSLAGAGNLAFALHIPKLIEDGIIDDKGNPINNNLIWLSKEIPPWSSTEFTWSVPGYSEMQNISFGYCFRVSHCVSLGNWLLCNSFYELDSSAYDLIPGIIPVGPLLLGNQLGNHAGSFWPEDLTCLSWLDKHPVSSVIYVAFGSTSIFSQQQFEELAVSLELVGQPFLWVVRSDISDGPLADFLDGFKTRINDRGMIVEWAPQERVLAHPSTACFLSHCGWNSTLEGISMGVPFLCWPYFVDQLHNKSYICDAWKIGLGLNPDENGLITRHEIKTKIETLLSDDGIKTNALKLKEMAKKSVIEGGSSFKNFESFIEQIKH</sequence>
<dbReference type="Pfam" id="PF26168">
    <property type="entry name" value="Glyco_transf_N"/>
    <property type="match status" value="1"/>
</dbReference>
<comment type="similarity">
    <text evidence="1">Belongs to the UDP-glycosyltransferase family.</text>
</comment>
<protein>
    <recommendedName>
        <fullName evidence="3">Glycosyltransferase N-terminal domain-containing protein</fullName>
    </recommendedName>
</protein>
<dbReference type="EMBL" id="OIVN01003335">
    <property type="protein sequence ID" value="SPD10527.1"/>
    <property type="molecule type" value="Genomic_DNA"/>
</dbReference>
<dbReference type="FunFam" id="3.40.50.2000:FF:000061">
    <property type="entry name" value="UDP-glycosyltransferase 83A1"/>
    <property type="match status" value="1"/>
</dbReference>
<dbReference type="InterPro" id="IPR002213">
    <property type="entry name" value="UDP_glucos_trans"/>
</dbReference>
<dbReference type="Pfam" id="PF00201">
    <property type="entry name" value="UDPGT"/>
    <property type="match status" value="1"/>
</dbReference>
<dbReference type="GO" id="GO:0080043">
    <property type="term" value="F:quercetin 3-O-glucosyltransferase activity"/>
    <property type="evidence" value="ECO:0007669"/>
    <property type="project" value="TreeGrafter"/>
</dbReference>
<evidence type="ECO:0000313" key="4">
    <source>
        <dbReference type="EMBL" id="SPD10527.1"/>
    </source>
</evidence>